<accession>A0A1U7M2Z7</accession>
<protein>
    <recommendedName>
        <fullName evidence="3">HTH tetR-type domain-containing protein</fullName>
    </recommendedName>
</protein>
<dbReference type="Pfam" id="PF14278">
    <property type="entry name" value="TetR_C_8"/>
    <property type="match status" value="1"/>
</dbReference>
<dbReference type="PANTHER" id="PTHR43479">
    <property type="entry name" value="ACREF/ENVCD OPERON REPRESSOR-RELATED"/>
    <property type="match status" value="1"/>
</dbReference>
<dbReference type="OrthoDB" id="9810250at2"/>
<organism evidence="4 5">
    <name type="scientific">Tissierella creatinophila DSM 6911</name>
    <dbReference type="NCBI Taxonomy" id="1123403"/>
    <lineage>
        <taxon>Bacteria</taxon>
        <taxon>Bacillati</taxon>
        <taxon>Bacillota</taxon>
        <taxon>Tissierellia</taxon>
        <taxon>Tissierellales</taxon>
        <taxon>Tissierellaceae</taxon>
        <taxon>Tissierella</taxon>
    </lineage>
</organism>
<dbReference type="AlphaFoldDB" id="A0A1U7M2Z7"/>
<sequence length="192" mass="22852">MNKKQPEITMMTKQTIKDAFWELYKEKKIEKITVKDITLKAGYNRSTFYAYFTDVYDILEQIEEDLMPGIEHLPSIDKSREHSPDFFKNIITIYEKNSDYYSVLLSENGDPRFSIKMKNVFKSMMMEAITNRVNISPEEIDYALEFLVGATLSIIKHWFDQNKNIPMEQLIPLMYKLMDNRFVQELDIDMDR</sequence>
<dbReference type="EMBL" id="LTDM01000065">
    <property type="protein sequence ID" value="OLS01620.1"/>
    <property type="molecule type" value="Genomic_DNA"/>
</dbReference>
<dbReference type="SUPFAM" id="SSF46689">
    <property type="entry name" value="Homeodomain-like"/>
    <property type="match status" value="1"/>
</dbReference>
<name>A0A1U7M2Z7_TISCR</name>
<evidence type="ECO:0000256" key="2">
    <source>
        <dbReference type="PROSITE-ProRule" id="PRU00335"/>
    </source>
</evidence>
<evidence type="ECO:0000259" key="3">
    <source>
        <dbReference type="PROSITE" id="PS50977"/>
    </source>
</evidence>
<keyword evidence="1 2" id="KW-0238">DNA-binding</keyword>
<reference evidence="4 5" key="1">
    <citation type="submission" date="2016-02" db="EMBL/GenBank/DDBJ databases">
        <title>Genome sequence of Tissierella creatinophila DSM 6911.</title>
        <authorList>
            <person name="Poehlein A."/>
            <person name="Daniel R."/>
        </authorList>
    </citation>
    <scope>NUCLEOTIDE SEQUENCE [LARGE SCALE GENOMIC DNA]</scope>
    <source>
        <strain evidence="4 5">DSM 6911</strain>
    </source>
</reference>
<dbReference type="PANTHER" id="PTHR43479:SF7">
    <property type="entry name" value="TETR-FAMILY TRANSCRIPTIONAL REGULATOR"/>
    <property type="match status" value="1"/>
</dbReference>
<dbReference type="Gene3D" id="1.10.357.10">
    <property type="entry name" value="Tetracycline Repressor, domain 2"/>
    <property type="match status" value="1"/>
</dbReference>
<dbReference type="GO" id="GO:0003677">
    <property type="term" value="F:DNA binding"/>
    <property type="evidence" value="ECO:0007669"/>
    <property type="project" value="UniProtKB-UniRule"/>
</dbReference>
<evidence type="ECO:0000313" key="4">
    <source>
        <dbReference type="EMBL" id="OLS01620.1"/>
    </source>
</evidence>
<dbReference type="InterPro" id="IPR001647">
    <property type="entry name" value="HTH_TetR"/>
</dbReference>
<dbReference type="InterPro" id="IPR050624">
    <property type="entry name" value="HTH-type_Tx_Regulator"/>
</dbReference>
<dbReference type="PROSITE" id="PS50977">
    <property type="entry name" value="HTH_TETR_2"/>
    <property type="match status" value="1"/>
</dbReference>
<feature type="DNA-binding region" description="H-T-H motif" evidence="2">
    <location>
        <begin position="33"/>
        <end position="52"/>
    </location>
</feature>
<gene>
    <name evidence="4" type="ORF">TICRE_24440</name>
</gene>
<evidence type="ECO:0000256" key="1">
    <source>
        <dbReference type="ARBA" id="ARBA00023125"/>
    </source>
</evidence>
<proteinExistence type="predicted"/>
<dbReference type="InterPro" id="IPR009057">
    <property type="entry name" value="Homeodomain-like_sf"/>
</dbReference>
<keyword evidence="5" id="KW-1185">Reference proteome</keyword>
<feature type="domain" description="HTH tetR-type" evidence="3">
    <location>
        <begin position="10"/>
        <end position="70"/>
    </location>
</feature>
<dbReference type="InterPro" id="IPR039532">
    <property type="entry name" value="TetR_C_Firmicutes"/>
</dbReference>
<comment type="caution">
    <text evidence="4">The sequence shown here is derived from an EMBL/GenBank/DDBJ whole genome shotgun (WGS) entry which is preliminary data.</text>
</comment>
<dbReference type="Proteomes" id="UP000186112">
    <property type="component" value="Unassembled WGS sequence"/>
</dbReference>
<evidence type="ECO:0000313" key="5">
    <source>
        <dbReference type="Proteomes" id="UP000186112"/>
    </source>
</evidence>